<dbReference type="Proteomes" id="UP000011705">
    <property type="component" value="Chromosome"/>
</dbReference>
<dbReference type="PATRIC" id="fig|999432.5.peg.1149"/>
<evidence type="ECO:0008006" key="2">
    <source>
        <dbReference type="Google" id="ProtNLM"/>
    </source>
</evidence>
<protein>
    <recommendedName>
        <fullName evidence="2">Lipoprotein</fullName>
    </recommendedName>
</protein>
<gene>
    <name evidence="1" type="ORF">HMPREF9726_01103</name>
</gene>
<sequence>MKKLVLIALIAILFVGCGKKEKGIVTIENKSSYPIEFEFAQNYESKMITLQPNNSIDCAWERYFHFIINKPSINILKKQETKEKIVILNNDNLYSYTVQNGVCNLTMLDNNQFLLALPTNSPTDSITLNKGQSNIKTFRSLSVQNVIFDKNITIGTDQYLQFKREGNLFYYEKTSGDYSIVIIKVEISGNNIIISKING</sequence>
<dbReference type="AlphaFoldDB" id="A0A0E2E6J7"/>
<proteinExistence type="predicted"/>
<dbReference type="RefSeq" id="WP_002684065.1">
    <property type="nucleotide sequence ID" value="NZ_CM001795.1"/>
</dbReference>
<accession>A0A0E2E6J7</accession>
<dbReference type="EMBL" id="AGDV01000010">
    <property type="protein sequence ID" value="EMB33723.1"/>
    <property type="molecule type" value="Genomic_DNA"/>
</dbReference>
<reference evidence="1" key="1">
    <citation type="submission" date="2012-01" db="EMBL/GenBank/DDBJ databases">
        <title>The Genome Sequence of Treponema denticola H-22.</title>
        <authorList>
            <consortium name="The Broad Institute Genome Sequencing Platform"/>
            <person name="Earl A."/>
            <person name="Ward D."/>
            <person name="Feldgarden M."/>
            <person name="Gevers D."/>
            <person name="Blanton J.M."/>
            <person name="Fenno C.J."/>
            <person name="Baranova O.V."/>
            <person name="Mathney J."/>
            <person name="Dewhirst F.E."/>
            <person name="Izard J."/>
            <person name="Young S.K."/>
            <person name="Zeng Q."/>
            <person name="Gargeya S."/>
            <person name="Fitzgerald M."/>
            <person name="Haas B."/>
            <person name="Abouelleil A."/>
            <person name="Alvarado L."/>
            <person name="Arachchi H.M."/>
            <person name="Berlin A."/>
            <person name="Chapman S.B."/>
            <person name="Gearin G."/>
            <person name="Goldberg J."/>
            <person name="Griggs A."/>
            <person name="Gujja S."/>
            <person name="Hansen M."/>
            <person name="Heiman D."/>
            <person name="Howarth C."/>
            <person name="Larimer J."/>
            <person name="Lui A."/>
            <person name="MacDonald P.J.P."/>
            <person name="McCowen C."/>
            <person name="Montmayeur A."/>
            <person name="Murphy C."/>
            <person name="Neiman D."/>
            <person name="Pearson M."/>
            <person name="Priest M."/>
            <person name="Roberts A."/>
            <person name="Saif S."/>
            <person name="Shea T."/>
            <person name="Sisk P."/>
            <person name="Stolte C."/>
            <person name="Sykes S."/>
            <person name="Wortman J."/>
            <person name="Nusbaum C."/>
            <person name="Birren B."/>
        </authorList>
    </citation>
    <scope>NUCLEOTIDE SEQUENCE [LARGE SCALE GENOMIC DNA]</scope>
    <source>
        <strain evidence="1">H-22</strain>
    </source>
</reference>
<comment type="caution">
    <text evidence="1">The sequence shown here is derived from an EMBL/GenBank/DDBJ whole genome shotgun (WGS) entry which is preliminary data.</text>
</comment>
<dbReference type="PROSITE" id="PS51257">
    <property type="entry name" value="PROKAR_LIPOPROTEIN"/>
    <property type="match status" value="1"/>
</dbReference>
<dbReference type="HOGENOM" id="CLU_117672_0_0_12"/>
<name>A0A0E2E6J7_TREDN</name>
<organism evidence="1">
    <name type="scientific">Treponema denticola H-22</name>
    <dbReference type="NCBI Taxonomy" id="999432"/>
    <lineage>
        <taxon>Bacteria</taxon>
        <taxon>Pseudomonadati</taxon>
        <taxon>Spirochaetota</taxon>
        <taxon>Spirochaetia</taxon>
        <taxon>Spirochaetales</taxon>
        <taxon>Treponemataceae</taxon>
        <taxon>Treponema</taxon>
    </lineage>
</organism>
<evidence type="ECO:0000313" key="1">
    <source>
        <dbReference type="EMBL" id="EMB33723.1"/>
    </source>
</evidence>